<comment type="caution">
    <text evidence="2">The sequence shown here is derived from an EMBL/GenBank/DDBJ whole genome shotgun (WGS) entry which is preliminary data.</text>
</comment>
<dbReference type="EMBL" id="JAIWYP010000003">
    <property type="protein sequence ID" value="KAH3848415.1"/>
    <property type="molecule type" value="Genomic_DNA"/>
</dbReference>
<name>A0A9D4R035_DREPO</name>
<evidence type="ECO:0000256" key="1">
    <source>
        <dbReference type="SAM" id="MobiDB-lite"/>
    </source>
</evidence>
<reference evidence="2" key="1">
    <citation type="journal article" date="2019" name="bioRxiv">
        <title>The Genome of the Zebra Mussel, Dreissena polymorpha: A Resource for Invasive Species Research.</title>
        <authorList>
            <person name="McCartney M.A."/>
            <person name="Auch B."/>
            <person name="Kono T."/>
            <person name="Mallez S."/>
            <person name="Zhang Y."/>
            <person name="Obille A."/>
            <person name="Becker A."/>
            <person name="Abrahante J.E."/>
            <person name="Garbe J."/>
            <person name="Badalamenti J.P."/>
            <person name="Herman A."/>
            <person name="Mangelson H."/>
            <person name="Liachko I."/>
            <person name="Sullivan S."/>
            <person name="Sone E.D."/>
            <person name="Koren S."/>
            <person name="Silverstein K.A.T."/>
            <person name="Beckman K.B."/>
            <person name="Gohl D.M."/>
        </authorList>
    </citation>
    <scope>NUCLEOTIDE SEQUENCE</scope>
    <source>
        <strain evidence="2">Duluth1</strain>
        <tissue evidence="2">Whole animal</tissue>
    </source>
</reference>
<organism evidence="2 3">
    <name type="scientific">Dreissena polymorpha</name>
    <name type="common">Zebra mussel</name>
    <name type="synonym">Mytilus polymorpha</name>
    <dbReference type="NCBI Taxonomy" id="45954"/>
    <lineage>
        <taxon>Eukaryota</taxon>
        <taxon>Metazoa</taxon>
        <taxon>Spiralia</taxon>
        <taxon>Lophotrochozoa</taxon>
        <taxon>Mollusca</taxon>
        <taxon>Bivalvia</taxon>
        <taxon>Autobranchia</taxon>
        <taxon>Heteroconchia</taxon>
        <taxon>Euheterodonta</taxon>
        <taxon>Imparidentia</taxon>
        <taxon>Neoheterodontei</taxon>
        <taxon>Myida</taxon>
        <taxon>Dreissenoidea</taxon>
        <taxon>Dreissenidae</taxon>
        <taxon>Dreissena</taxon>
    </lineage>
</organism>
<proteinExistence type="predicted"/>
<reference evidence="2" key="2">
    <citation type="submission" date="2020-11" db="EMBL/GenBank/DDBJ databases">
        <authorList>
            <person name="McCartney M.A."/>
            <person name="Auch B."/>
            <person name="Kono T."/>
            <person name="Mallez S."/>
            <person name="Becker A."/>
            <person name="Gohl D.M."/>
            <person name="Silverstein K.A.T."/>
            <person name="Koren S."/>
            <person name="Bechman K.B."/>
            <person name="Herman A."/>
            <person name="Abrahante J.E."/>
            <person name="Garbe J."/>
        </authorList>
    </citation>
    <scope>NUCLEOTIDE SEQUENCE</scope>
    <source>
        <strain evidence="2">Duluth1</strain>
        <tissue evidence="2">Whole animal</tissue>
    </source>
</reference>
<dbReference type="AlphaFoldDB" id="A0A9D4R035"/>
<feature type="region of interest" description="Disordered" evidence="1">
    <location>
        <begin position="1"/>
        <end position="23"/>
    </location>
</feature>
<accession>A0A9D4R035</accession>
<gene>
    <name evidence="2" type="ORF">DPMN_090776</name>
</gene>
<feature type="compositionally biased region" description="Polar residues" evidence="1">
    <location>
        <begin position="14"/>
        <end position="23"/>
    </location>
</feature>
<evidence type="ECO:0000313" key="3">
    <source>
        <dbReference type="Proteomes" id="UP000828390"/>
    </source>
</evidence>
<protein>
    <submittedName>
        <fullName evidence="2">Uncharacterized protein</fullName>
    </submittedName>
</protein>
<dbReference type="Proteomes" id="UP000828390">
    <property type="component" value="Unassembled WGS sequence"/>
</dbReference>
<evidence type="ECO:0000313" key="2">
    <source>
        <dbReference type="EMBL" id="KAH3848415.1"/>
    </source>
</evidence>
<keyword evidence="3" id="KW-1185">Reference proteome</keyword>
<sequence>MKRFPSPAPEYHRSSQTPGSSLNKASVVGPYLGHVIAKSLTAVFRSPPAKFPV</sequence>